<gene>
    <name evidence="1" type="ORF">Q7A36_40380</name>
</gene>
<dbReference type="Proteomes" id="UP001243009">
    <property type="component" value="Unassembled WGS sequence"/>
</dbReference>
<evidence type="ECO:0000313" key="2">
    <source>
        <dbReference type="Proteomes" id="UP001243009"/>
    </source>
</evidence>
<protein>
    <submittedName>
        <fullName evidence="1">Uncharacterized protein</fullName>
    </submittedName>
</protein>
<proteinExistence type="predicted"/>
<organism evidence="1 2">
    <name type="scientific">Paracraurococcus lichenis</name>
    <dbReference type="NCBI Taxonomy" id="3064888"/>
    <lineage>
        <taxon>Bacteria</taxon>
        <taxon>Pseudomonadati</taxon>
        <taxon>Pseudomonadota</taxon>
        <taxon>Alphaproteobacteria</taxon>
        <taxon>Acetobacterales</taxon>
        <taxon>Roseomonadaceae</taxon>
        <taxon>Paracraurococcus</taxon>
    </lineage>
</organism>
<evidence type="ECO:0000313" key="1">
    <source>
        <dbReference type="EMBL" id="MDO9714600.1"/>
    </source>
</evidence>
<accession>A0ABT9EFC9</accession>
<comment type="caution">
    <text evidence="1">The sequence shown here is derived from an EMBL/GenBank/DDBJ whole genome shotgun (WGS) entry which is preliminary data.</text>
</comment>
<sequence>RSLFGAVPVRVQRLLVCPCHGPGEPKSFAALELGGGTVAPELACVTARYAALAPFGKVAALLSELLPIGGAVNAGTVRNRTQRVGKEVMQPPMAAAVTRPAVRPGGAIVVGLDGGYVRNRHPVSMLIEKSPGVLDENSPVVGSATGLIEARPVAAWTACCGAGSVGAAA</sequence>
<keyword evidence="2" id="KW-1185">Reference proteome</keyword>
<dbReference type="EMBL" id="JAUTWS010000384">
    <property type="protein sequence ID" value="MDO9714600.1"/>
    <property type="molecule type" value="Genomic_DNA"/>
</dbReference>
<reference evidence="1 2" key="1">
    <citation type="submission" date="2023-08" db="EMBL/GenBank/DDBJ databases">
        <title>The draft genome sequence of Paracraurococcus sp. LOR1-02.</title>
        <authorList>
            <person name="Kingkaew E."/>
            <person name="Tanasupawat S."/>
        </authorList>
    </citation>
    <scope>NUCLEOTIDE SEQUENCE [LARGE SCALE GENOMIC DNA]</scope>
    <source>
        <strain evidence="1 2">LOR1-02</strain>
    </source>
</reference>
<name>A0ABT9EFC9_9PROT</name>
<feature type="non-terminal residue" evidence="1">
    <location>
        <position position="1"/>
    </location>
</feature>